<feature type="transmembrane region" description="Helical" evidence="1">
    <location>
        <begin position="120"/>
        <end position="140"/>
    </location>
</feature>
<evidence type="ECO:0000256" key="2">
    <source>
        <dbReference type="SAM" id="SignalP"/>
    </source>
</evidence>
<evidence type="ECO:0000313" key="3">
    <source>
        <dbReference type="EMBL" id="KAK9124590.1"/>
    </source>
</evidence>
<feature type="signal peptide" evidence="2">
    <location>
        <begin position="1"/>
        <end position="21"/>
    </location>
</feature>
<feature type="chain" id="PRO_5042860801" evidence="2">
    <location>
        <begin position="22"/>
        <end position="143"/>
    </location>
</feature>
<evidence type="ECO:0000256" key="1">
    <source>
        <dbReference type="SAM" id="Phobius"/>
    </source>
</evidence>
<keyword evidence="1" id="KW-0812">Transmembrane</keyword>
<keyword evidence="4" id="KW-1185">Reference proteome</keyword>
<keyword evidence="2" id="KW-0732">Signal</keyword>
<sequence>MAFLFFFPFIFFQHFSHYSISNNSLFNGASPKQCCVVTNFANRSFALDEFDSVKRLALRGEIGVRYCNVELWAERRKLVQASMACKSCNRVSKVVTVTVCPVCPVNTRAPRVQSPALRNVLPWSLVVVLLLMRFNFSFLLNMT</sequence>
<comment type="caution">
    <text evidence="3">The sequence shown here is derived from an EMBL/GenBank/DDBJ whole genome shotgun (WGS) entry which is preliminary data.</text>
</comment>
<keyword evidence="1" id="KW-1133">Transmembrane helix</keyword>
<gene>
    <name evidence="3" type="ORF">Sjap_014192</name>
</gene>
<evidence type="ECO:0000313" key="4">
    <source>
        <dbReference type="Proteomes" id="UP001417504"/>
    </source>
</evidence>
<reference evidence="3 4" key="1">
    <citation type="submission" date="2024-01" db="EMBL/GenBank/DDBJ databases">
        <title>Genome assemblies of Stephania.</title>
        <authorList>
            <person name="Yang L."/>
        </authorList>
    </citation>
    <scope>NUCLEOTIDE SEQUENCE [LARGE SCALE GENOMIC DNA]</scope>
    <source>
        <strain evidence="3">QJT</strain>
        <tissue evidence="3">Leaf</tissue>
    </source>
</reference>
<dbReference type="EMBL" id="JBBNAE010000005">
    <property type="protein sequence ID" value="KAK9124590.1"/>
    <property type="molecule type" value="Genomic_DNA"/>
</dbReference>
<protein>
    <submittedName>
        <fullName evidence="3">Uncharacterized protein</fullName>
    </submittedName>
</protein>
<keyword evidence="1" id="KW-0472">Membrane</keyword>
<accession>A0AAP0J0N7</accession>
<name>A0AAP0J0N7_9MAGN</name>
<dbReference type="Proteomes" id="UP001417504">
    <property type="component" value="Unassembled WGS sequence"/>
</dbReference>
<dbReference type="AlphaFoldDB" id="A0AAP0J0N7"/>
<proteinExistence type="predicted"/>
<organism evidence="3 4">
    <name type="scientific">Stephania japonica</name>
    <dbReference type="NCBI Taxonomy" id="461633"/>
    <lineage>
        <taxon>Eukaryota</taxon>
        <taxon>Viridiplantae</taxon>
        <taxon>Streptophyta</taxon>
        <taxon>Embryophyta</taxon>
        <taxon>Tracheophyta</taxon>
        <taxon>Spermatophyta</taxon>
        <taxon>Magnoliopsida</taxon>
        <taxon>Ranunculales</taxon>
        <taxon>Menispermaceae</taxon>
        <taxon>Menispermoideae</taxon>
        <taxon>Cissampelideae</taxon>
        <taxon>Stephania</taxon>
    </lineage>
</organism>